<feature type="transmembrane region" description="Helical" evidence="11">
    <location>
        <begin position="263"/>
        <end position="285"/>
    </location>
</feature>
<dbReference type="PIRSF" id="PIRSF015921">
    <property type="entry name" value="FA_sphinglp_des"/>
    <property type="match status" value="1"/>
</dbReference>
<keyword evidence="8" id="KW-0408">Iron</keyword>
<dbReference type="InterPro" id="IPR018506">
    <property type="entry name" value="Cyt_B5_heme-BS"/>
</dbReference>
<dbReference type="Pfam" id="PF00173">
    <property type="entry name" value="Cyt-b5"/>
    <property type="match status" value="1"/>
</dbReference>
<accession>A0A9Q0MRL3</accession>
<evidence type="ECO:0000256" key="9">
    <source>
        <dbReference type="ARBA" id="ARBA00023098"/>
    </source>
</evidence>
<dbReference type="InterPro" id="IPR036400">
    <property type="entry name" value="Cyt_B5-like_heme/steroid_sf"/>
</dbReference>
<keyword evidence="6 11" id="KW-1133">Transmembrane helix</keyword>
<dbReference type="Gene3D" id="3.10.120.10">
    <property type="entry name" value="Cytochrome b5-like heme/steroid binding domain"/>
    <property type="match status" value="1"/>
</dbReference>
<dbReference type="InterPro" id="IPR001199">
    <property type="entry name" value="Cyt_B5-like_heme/steroid-bd"/>
</dbReference>
<evidence type="ECO:0000259" key="12">
    <source>
        <dbReference type="PROSITE" id="PS50255"/>
    </source>
</evidence>
<evidence type="ECO:0000256" key="4">
    <source>
        <dbReference type="ARBA" id="ARBA00022692"/>
    </source>
</evidence>
<evidence type="ECO:0000256" key="11">
    <source>
        <dbReference type="SAM" id="Phobius"/>
    </source>
</evidence>
<evidence type="ECO:0000313" key="13">
    <source>
        <dbReference type="EMBL" id="KAJ6635865.1"/>
    </source>
</evidence>
<protein>
    <submittedName>
        <fullName evidence="13">Acyl-lipid (8-3)-desaturase</fullName>
    </submittedName>
</protein>
<dbReference type="GO" id="GO:0046872">
    <property type="term" value="F:metal ion binding"/>
    <property type="evidence" value="ECO:0007669"/>
    <property type="project" value="UniProtKB-KW"/>
</dbReference>
<comment type="subcellular location">
    <subcellularLocation>
        <location evidence="1">Membrane</location>
        <topology evidence="1">Multi-pass membrane protein</topology>
    </subcellularLocation>
</comment>
<evidence type="ECO:0000256" key="10">
    <source>
        <dbReference type="ARBA" id="ARBA00023136"/>
    </source>
</evidence>
<proteinExistence type="inferred from homology"/>
<dbReference type="EMBL" id="WJQU01000004">
    <property type="protein sequence ID" value="KAJ6635865.1"/>
    <property type="molecule type" value="Genomic_DNA"/>
</dbReference>
<dbReference type="GO" id="GO:0006629">
    <property type="term" value="P:lipid metabolic process"/>
    <property type="evidence" value="ECO:0007669"/>
    <property type="project" value="UniProtKB-KW"/>
</dbReference>
<evidence type="ECO:0000256" key="2">
    <source>
        <dbReference type="ARBA" id="ARBA00009295"/>
    </source>
</evidence>
<evidence type="ECO:0000313" key="14">
    <source>
        <dbReference type="Proteomes" id="UP001151699"/>
    </source>
</evidence>
<feature type="domain" description="Cytochrome b5 heme-binding" evidence="12">
    <location>
        <begin position="7"/>
        <end position="75"/>
    </location>
</feature>
<name>A0A9Q0MRL3_9DIPT</name>
<keyword evidence="3" id="KW-0349">Heme</keyword>
<dbReference type="PROSITE" id="PS00191">
    <property type="entry name" value="CYTOCHROME_B5_1"/>
    <property type="match status" value="1"/>
</dbReference>
<gene>
    <name evidence="13" type="primary">D5Des_3</name>
    <name evidence="13" type="ORF">Bhyg_14451</name>
</gene>
<dbReference type="PANTHER" id="PTHR19353:SF88">
    <property type="entry name" value="DELTA(5) FATTY ACID DESATURASE FAT-4"/>
    <property type="match status" value="1"/>
</dbReference>
<reference evidence="13" key="1">
    <citation type="submission" date="2022-07" db="EMBL/GenBank/DDBJ databases">
        <authorList>
            <person name="Trinca V."/>
            <person name="Uliana J.V.C."/>
            <person name="Torres T.T."/>
            <person name="Ward R.J."/>
            <person name="Monesi N."/>
        </authorList>
    </citation>
    <scope>NUCLEOTIDE SEQUENCE</scope>
    <source>
        <strain evidence="13">HSMRA1968</strain>
        <tissue evidence="13">Whole embryos</tissue>
    </source>
</reference>
<evidence type="ECO:0000256" key="3">
    <source>
        <dbReference type="ARBA" id="ARBA00022617"/>
    </source>
</evidence>
<dbReference type="Proteomes" id="UP001151699">
    <property type="component" value="Chromosome C"/>
</dbReference>
<sequence>MATRKEILFDGYFYDVTDFIQKHPGGTVIEYYTEKGEDSTHAMQQFHKRSMEKVRVMMSALKKRPATDSEIGLDAAVLRKNRSLTEDLTKLYLELEHEGAFEPCYVQAFIRFVEPFLLAGIGISLFYDPRYPIQALGIMFMVLGRGRAALLMHELGHYSFSGNPKVDQAFQAIFDGLFVGLSAARWRRQHNRHHAMPQRLHHDVDLETMPIFAFNAKVVRKPGNGSGFLIQNQAALYVLNTFFLSILWQFYQDPKFIIKRKCYLEFLAIVAHCAIFYQLGFWAWFPQAWLGAFWALLTFSLNHTFLPVTEEPTHWFEYSLLHTANVEHAPWCDWITGYLNYQIEHHLFPTMPNFRLPLIKDRVRAIARKHNIPYIIHSYPKAVQNVFKNMKNVSKQVKHI</sequence>
<dbReference type="PROSITE" id="PS50255">
    <property type="entry name" value="CYTOCHROME_B5_2"/>
    <property type="match status" value="1"/>
</dbReference>
<dbReference type="InterPro" id="IPR005804">
    <property type="entry name" value="FA_desaturase_dom"/>
</dbReference>
<keyword evidence="10 11" id="KW-0472">Membrane</keyword>
<dbReference type="OrthoDB" id="260091at2759"/>
<evidence type="ECO:0000256" key="7">
    <source>
        <dbReference type="ARBA" id="ARBA00023002"/>
    </source>
</evidence>
<dbReference type="CDD" id="cd03506">
    <property type="entry name" value="Delta6-FADS-like"/>
    <property type="match status" value="1"/>
</dbReference>
<dbReference type="GO" id="GO:0016020">
    <property type="term" value="C:membrane"/>
    <property type="evidence" value="ECO:0007669"/>
    <property type="project" value="UniProtKB-SubCell"/>
</dbReference>
<dbReference type="AlphaFoldDB" id="A0A9Q0MRL3"/>
<dbReference type="GO" id="GO:0020037">
    <property type="term" value="F:heme binding"/>
    <property type="evidence" value="ECO:0007669"/>
    <property type="project" value="InterPro"/>
</dbReference>
<evidence type="ECO:0000256" key="5">
    <source>
        <dbReference type="ARBA" id="ARBA00022723"/>
    </source>
</evidence>
<dbReference type="PANTHER" id="PTHR19353">
    <property type="entry name" value="FATTY ACID DESATURASE 2"/>
    <property type="match status" value="1"/>
</dbReference>
<feature type="transmembrane region" description="Helical" evidence="11">
    <location>
        <begin position="234"/>
        <end position="251"/>
    </location>
</feature>
<comment type="similarity">
    <text evidence="2">Belongs to the fatty acid desaturase type 1 family.</text>
</comment>
<dbReference type="InterPro" id="IPR012171">
    <property type="entry name" value="Fatty_acid_desaturase"/>
</dbReference>
<keyword evidence="5" id="KW-0479">Metal-binding</keyword>
<evidence type="ECO:0000256" key="1">
    <source>
        <dbReference type="ARBA" id="ARBA00004141"/>
    </source>
</evidence>
<organism evidence="13 14">
    <name type="scientific">Pseudolycoriella hygida</name>
    <dbReference type="NCBI Taxonomy" id="35572"/>
    <lineage>
        <taxon>Eukaryota</taxon>
        <taxon>Metazoa</taxon>
        <taxon>Ecdysozoa</taxon>
        <taxon>Arthropoda</taxon>
        <taxon>Hexapoda</taxon>
        <taxon>Insecta</taxon>
        <taxon>Pterygota</taxon>
        <taxon>Neoptera</taxon>
        <taxon>Endopterygota</taxon>
        <taxon>Diptera</taxon>
        <taxon>Nematocera</taxon>
        <taxon>Sciaroidea</taxon>
        <taxon>Sciaridae</taxon>
        <taxon>Pseudolycoriella</taxon>
    </lineage>
</organism>
<dbReference type="SUPFAM" id="SSF55856">
    <property type="entry name" value="Cytochrome b5-like heme/steroid binding domain"/>
    <property type="match status" value="1"/>
</dbReference>
<dbReference type="Pfam" id="PF00487">
    <property type="entry name" value="FA_desaturase"/>
    <property type="match status" value="1"/>
</dbReference>
<keyword evidence="7" id="KW-0560">Oxidoreductase</keyword>
<keyword evidence="14" id="KW-1185">Reference proteome</keyword>
<evidence type="ECO:0000256" key="8">
    <source>
        <dbReference type="ARBA" id="ARBA00023004"/>
    </source>
</evidence>
<comment type="caution">
    <text evidence="13">The sequence shown here is derived from an EMBL/GenBank/DDBJ whole genome shotgun (WGS) entry which is preliminary data.</text>
</comment>
<dbReference type="GO" id="GO:0016717">
    <property type="term" value="F:oxidoreductase activity, acting on paired donors, with oxidation of a pair of donors resulting in the reduction of molecular oxygen to two molecules of water"/>
    <property type="evidence" value="ECO:0007669"/>
    <property type="project" value="TreeGrafter"/>
</dbReference>
<evidence type="ECO:0000256" key="6">
    <source>
        <dbReference type="ARBA" id="ARBA00022989"/>
    </source>
</evidence>
<keyword evidence="4 11" id="KW-0812">Transmembrane</keyword>
<keyword evidence="9" id="KW-0443">Lipid metabolism</keyword>